<keyword evidence="2" id="KW-0408">Iron</keyword>
<dbReference type="Gene3D" id="2.40.30.10">
    <property type="entry name" value="Translation factors"/>
    <property type="match status" value="1"/>
</dbReference>
<feature type="binding site" evidence="2">
    <location>
        <position position="250"/>
    </location>
    <ligand>
        <name>[2Fe-2S] cluster</name>
        <dbReference type="ChEBI" id="CHEBI:190135"/>
    </ligand>
</feature>
<dbReference type="NCBIfam" id="NF004862">
    <property type="entry name" value="PRK06222.1"/>
    <property type="match status" value="1"/>
</dbReference>
<dbReference type="SUPFAM" id="SSF63380">
    <property type="entry name" value="Riboflavin synthase domain-like"/>
    <property type="match status" value="1"/>
</dbReference>
<accession>A0A3R9PEI0</accession>
<comment type="cofactor">
    <cofactor evidence="1">
        <name>FAD</name>
        <dbReference type="ChEBI" id="CHEBI:57692"/>
    </cofactor>
    <text evidence="1">Binds 1 FAD per subunit.</text>
</comment>
<evidence type="ECO:0000313" key="6">
    <source>
        <dbReference type="Proteomes" id="UP000277582"/>
    </source>
</evidence>
<dbReference type="OrthoDB" id="35401at2157"/>
<reference evidence="5 7" key="2">
    <citation type="journal article" date="2019" name="Nat. Microbiol.">
        <title>Wide diversity of methane and short-chain alkane metabolisms in uncultured archaea.</title>
        <authorList>
            <person name="Borrel G."/>
            <person name="Adam P.S."/>
            <person name="McKay L.J."/>
            <person name="Chen L.X."/>
            <person name="Sierra-Garcia I.N."/>
            <person name="Sieber C.M."/>
            <person name="Letourneur Q."/>
            <person name="Ghozlane A."/>
            <person name="Andersen G.L."/>
            <person name="Li W.J."/>
            <person name="Hallam S.J."/>
            <person name="Muyzer G."/>
            <person name="de Oliveira V.M."/>
            <person name="Inskeep W.P."/>
            <person name="Banfield J.F."/>
            <person name="Gribaldo S."/>
        </authorList>
    </citation>
    <scope>NUCLEOTIDE SEQUENCE [LARGE SCALE GENOMIC DNA]</scope>
    <source>
        <strain evidence="5">NM4</strain>
    </source>
</reference>
<keyword evidence="1" id="KW-0285">Flavoprotein</keyword>
<name>A0A3R9PEI0_9CREN</name>
<feature type="binding site" evidence="2">
    <location>
        <position position="265"/>
    </location>
    <ligand>
        <name>[2Fe-2S] cluster</name>
        <dbReference type="ChEBI" id="CHEBI:190135"/>
    </ligand>
</feature>
<dbReference type="Proteomes" id="UP000277582">
    <property type="component" value="Unassembled WGS sequence"/>
</dbReference>
<dbReference type="SUPFAM" id="SSF52343">
    <property type="entry name" value="Ferredoxin reductase-like, C-terminal NADP-linked domain"/>
    <property type="match status" value="1"/>
</dbReference>
<evidence type="ECO:0000256" key="2">
    <source>
        <dbReference type="PIRSR" id="PIRSR006816-2"/>
    </source>
</evidence>
<dbReference type="Proteomes" id="UP000316217">
    <property type="component" value="Unassembled WGS sequence"/>
</dbReference>
<feature type="binding site" evidence="1">
    <location>
        <begin position="90"/>
        <end position="92"/>
    </location>
    <ligand>
        <name>FAD</name>
        <dbReference type="ChEBI" id="CHEBI:57692"/>
    </ligand>
</feature>
<keyword evidence="2" id="KW-0411">Iron-sulfur</keyword>
<evidence type="ECO:0000256" key="1">
    <source>
        <dbReference type="PIRSR" id="PIRSR006816-1"/>
    </source>
</evidence>
<dbReference type="PANTHER" id="PTHR43513:SF3">
    <property type="entry name" value="DIHYDROOROTATE DEHYDROGENASE B (NAD(+)), ELECTRON TRANSFER SUBUNIT-RELATED"/>
    <property type="match status" value="1"/>
</dbReference>
<dbReference type="InterPro" id="IPR017927">
    <property type="entry name" value="FAD-bd_FR_type"/>
</dbReference>
<dbReference type="PROSITE" id="PS51384">
    <property type="entry name" value="FAD_FR"/>
    <property type="match status" value="1"/>
</dbReference>
<dbReference type="EMBL" id="RCOS01000099">
    <property type="protein sequence ID" value="RSN74209.1"/>
    <property type="molecule type" value="Genomic_DNA"/>
</dbReference>
<evidence type="ECO:0000313" key="4">
    <source>
        <dbReference type="EMBL" id="RSN74209.1"/>
    </source>
</evidence>
<dbReference type="InterPro" id="IPR012165">
    <property type="entry name" value="Cyt_c3_hydrogenase_gsu"/>
</dbReference>
<dbReference type="PIRSF" id="PIRSF006816">
    <property type="entry name" value="Cyc3_hyd_g"/>
    <property type="match status" value="1"/>
</dbReference>
<keyword evidence="1" id="KW-0274">FAD</keyword>
<evidence type="ECO:0000313" key="5">
    <source>
        <dbReference type="EMBL" id="RZN61772.1"/>
    </source>
</evidence>
<proteinExistence type="predicted"/>
<dbReference type="EMBL" id="RXII01000068">
    <property type="protein sequence ID" value="RZN61772.1"/>
    <property type="molecule type" value="Genomic_DNA"/>
</dbReference>
<comment type="caution">
    <text evidence="4">The sequence shown here is derived from an EMBL/GenBank/DDBJ whole genome shotgun (WGS) entry which is preliminary data.</text>
</comment>
<feature type="binding site" evidence="2">
    <location>
        <position position="253"/>
    </location>
    <ligand>
        <name>[2Fe-2S] cluster</name>
        <dbReference type="ChEBI" id="CHEBI:190135"/>
    </ligand>
</feature>
<evidence type="ECO:0000313" key="7">
    <source>
        <dbReference type="Proteomes" id="UP000316217"/>
    </source>
</evidence>
<dbReference type="CDD" id="cd06219">
    <property type="entry name" value="DHOD_e_trans_like1"/>
    <property type="match status" value="1"/>
</dbReference>
<dbReference type="RefSeq" id="WP_125671587.1">
    <property type="nucleotide sequence ID" value="NZ_RCOS01000099.1"/>
</dbReference>
<organism evidence="4 6">
    <name type="scientific">Candidatus Methanodesulfokora washburnensis</name>
    <dbReference type="NCBI Taxonomy" id="2478471"/>
    <lineage>
        <taxon>Archaea</taxon>
        <taxon>Thermoproteota</taxon>
        <taxon>Candidatus Korarchaeia</taxon>
        <taxon>Candidatus Korarchaeia incertae sedis</taxon>
        <taxon>Candidatus Methanodesulfokora</taxon>
    </lineage>
</organism>
<dbReference type="Gene3D" id="3.40.50.80">
    <property type="entry name" value="Nucleotide-binding domain of ferredoxin-NADP reductase (FNR) module"/>
    <property type="match status" value="1"/>
</dbReference>
<evidence type="ECO:0000259" key="3">
    <source>
        <dbReference type="PROSITE" id="PS51384"/>
    </source>
</evidence>
<dbReference type="GO" id="GO:0050660">
    <property type="term" value="F:flavin adenine dinucleotide binding"/>
    <property type="evidence" value="ECO:0007669"/>
    <property type="project" value="InterPro"/>
</dbReference>
<dbReference type="InterPro" id="IPR039261">
    <property type="entry name" value="FNR_nucleotide-bd"/>
</dbReference>
<dbReference type="PANTHER" id="PTHR43513">
    <property type="entry name" value="DIHYDROOROTATE DEHYDROGENASE B (NAD(+)), ELECTRON TRANSFER SUBUNIT"/>
    <property type="match status" value="1"/>
</dbReference>
<dbReference type="InterPro" id="IPR019480">
    <property type="entry name" value="Dihydroorotate_DH_Fe-S-bd"/>
</dbReference>
<comment type="cofactor">
    <cofactor evidence="2">
        <name>[2Fe-2S] cluster</name>
        <dbReference type="ChEBI" id="CHEBI:190135"/>
    </cofactor>
    <text evidence="2">Binds 1 [2Fe-2S] cluster per subunit.</text>
</comment>
<dbReference type="AlphaFoldDB" id="A0A3R9PEI0"/>
<dbReference type="GO" id="GO:0046872">
    <property type="term" value="F:metal ion binding"/>
    <property type="evidence" value="ECO:0007669"/>
    <property type="project" value="UniProtKB-KW"/>
</dbReference>
<dbReference type="InterPro" id="IPR050353">
    <property type="entry name" value="PyrK_electron_transfer"/>
</dbReference>
<gene>
    <name evidence="4" type="ORF">D6D85_08600</name>
    <name evidence="5" type="ORF">EF810_04420</name>
</gene>
<protein>
    <submittedName>
        <fullName evidence="4">Sulfide/dihydroorotate dehydrogenase-like FAD/NAD-binding protein</fullName>
    </submittedName>
</protein>
<sequence length="306" mass="33480">MDRLGDPLKVTACDGSAGEGVIGDIGTKNALIVHKEKLAPQINLFEIRAPAIAKNAKPGQFVVIRLHERGERIPLTIADVDPIRGTITIVAQEVGKTTHELGLYGVGQRILDILGPLGNPSHIDHFGTVVMVGGGVGVAEIYPVAKAMKEKGNKVISILGFRSKDLVFWEEKLRKVSDEVIVTTNDGSYGMKGFTTDALRKLIEDGRKLDLVHAVGPMIMMKLIAELTKPHGIKTVVSLNPIMLDGTGMCGVCRVSISGKIRFACVDGPEFDAHQVDFDELLRRLDYYKDLEAISFEKWKRERGMI</sequence>
<dbReference type="Pfam" id="PF10418">
    <property type="entry name" value="DHODB_Fe-S_bind"/>
    <property type="match status" value="1"/>
</dbReference>
<keyword evidence="2" id="KW-0001">2Fe-2S</keyword>
<dbReference type="InterPro" id="IPR017938">
    <property type="entry name" value="Riboflavin_synthase-like_b-brl"/>
</dbReference>
<keyword evidence="2" id="KW-0479">Metal-binding</keyword>
<dbReference type="GO" id="GO:0051537">
    <property type="term" value="F:2 iron, 2 sulfur cluster binding"/>
    <property type="evidence" value="ECO:0007669"/>
    <property type="project" value="UniProtKB-KW"/>
</dbReference>
<feature type="domain" description="FAD-binding FR-type" evidence="3">
    <location>
        <begin position="25"/>
        <end position="123"/>
    </location>
</feature>
<dbReference type="GO" id="GO:0016491">
    <property type="term" value="F:oxidoreductase activity"/>
    <property type="evidence" value="ECO:0007669"/>
    <property type="project" value="InterPro"/>
</dbReference>
<reference evidence="4 6" key="1">
    <citation type="submission" date="2018-10" db="EMBL/GenBank/DDBJ databases">
        <title>Co-occurring genomic capacity for anaerobic methane metabolism and dissimilatory sulfite reduction discovered in the Korarchaeota.</title>
        <authorList>
            <person name="Mckay L.J."/>
            <person name="Dlakic M."/>
            <person name="Fields M.W."/>
            <person name="Delmont T.O."/>
            <person name="Eren A.M."/>
            <person name="Jay Z.J."/>
            <person name="Klingelsmith K.B."/>
            <person name="Rusch D.B."/>
            <person name="Inskeep W.P."/>
        </authorList>
    </citation>
    <scope>NUCLEOTIDE SEQUENCE [LARGE SCALE GENOMIC DNA]</scope>
    <source>
        <strain evidence="4 6">MDKW</strain>
    </source>
</reference>
<dbReference type="GO" id="GO:0006221">
    <property type="term" value="P:pyrimidine nucleotide biosynthetic process"/>
    <property type="evidence" value="ECO:0007669"/>
    <property type="project" value="InterPro"/>
</dbReference>
<keyword evidence="6" id="KW-1185">Reference proteome</keyword>